<sequence length="112" mass="12329">MLSLITPDWISTALLSAMSEELSAKIIYADPMKVGLAWLKRRILCVLSWSEKHTSLSNKRDKVCDSCLKFVAVAALIIPYVPTFPTQCGDLLPVESPLPFALPFALRALAPL</sequence>
<dbReference type="Proteomes" id="UP000838756">
    <property type="component" value="Unassembled WGS sequence"/>
</dbReference>
<proteinExistence type="predicted"/>
<comment type="caution">
    <text evidence="1">The sequence shown here is derived from an EMBL/GenBank/DDBJ whole genome shotgun (WGS) entry which is preliminary data.</text>
</comment>
<evidence type="ECO:0000313" key="2">
    <source>
        <dbReference type="Proteomes" id="UP000838756"/>
    </source>
</evidence>
<dbReference type="EMBL" id="CAKXAJ010026113">
    <property type="protein sequence ID" value="CAH2256715.1"/>
    <property type="molecule type" value="Genomic_DNA"/>
</dbReference>
<protein>
    <submittedName>
        <fullName evidence="1">Jg10948 protein</fullName>
    </submittedName>
</protein>
<name>A0A8S4S8J9_9NEOP</name>
<reference evidence="1" key="1">
    <citation type="submission" date="2022-03" db="EMBL/GenBank/DDBJ databases">
        <authorList>
            <person name="Lindestad O."/>
        </authorList>
    </citation>
    <scope>NUCLEOTIDE SEQUENCE</scope>
</reference>
<accession>A0A8S4S8J9</accession>
<organism evidence="1 2">
    <name type="scientific">Pararge aegeria aegeria</name>
    <dbReference type="NCBI Taxonomy" id="348720"/>
    <lineage>
        <taxon>Eukaryota</taxon>
        <taxon>Metazoa</taxon>
        <taxon>Ecdysozoa</taxon>
        <taxon>Arthropoda</taxon>
        <taxon>Hexapoda</taxon>
        <taxon>Insecta</taxon>
        <taxon>Pterygota</taxon>
        <taxon>Neoptera</taxon>
        <taxon>Endopterygota</taxon>
        <taxon>Lepidoptera</taxon>
        <taxon>Glossata</taxon>
        <taxon>Ditrysia</taxon>
        <taxon>Papilionoidea</taxon>
        <taxon>Nymphalidae</taxon>
        <taxon>Satyrinae</taxon>
        <taxon>Satyrini</taxon>
        <taxon>Parargina</taxon>
        <taxon>Pararge</taxon>
    </lineage>
</organism>
<keyword evidence="2" id="KW-1185">Reference proteome</keyword>
<dbReference type="AlphaFoldDB" id="A0A8S4S8J9"/>
<gene>
    <name evidence="1" type="primary">jg10948</name>
    <name evidence="1" type="ORF">PAEG_LOCUS22981</name>
</gene>
<evidence type="ECO:0000313" key="1">
    <source>
        <dbReference type="EMBL" id="CAH2256715.1"/>
    </source>
</evidence>